<comment type="caution">
    <text evidence="3">The sequence shown here is derived from an EMBL/GenBank/DDBJ whole genome shotgun (WGS) entry which is preliminary data.</text>
</comment>
<dbReference type="GO" id="GO:0004340">
    <property type="term" value="F:glucokinase activity"/>
    <property type="evidence" value="ECO:0007669"/>
    <property type="project" value="UniProtKB-EC"/>
</dbReference>
<dbReference type="PANTHER" id="PTHR18964:SF149">
    <property type="entry name" value="BIFUNCTIONAL UDP-N-ACETYLGLUCOSAMINE 2-EPIMERASE_N-ACETYLMANNOSAMINE KINASE"/>
    <property type="match status" value="1"/>
</dbReference>
<sequence>MVDGTGRTMQSQDAEHANAHANAHTNAHTSTHTDAQDFPRWFEGSEYMHRVARAIAKYGPIARTTLAQMLGLSQGAMSRITSDLIYAGVIEEIPGDAVTTGPLPQGFTPKTKEGATRRGRPQTALRLRADARTFIGIKAQGASAIAAVVNAHGEVVSSRHERAFPGRSPQQVTAALATLVRECRDDVAGTPLPTPTAVGVAVGGHVRDERDVTFAPFLRWDHDVPLAAMLEEATGLPCTVYNDIDALLVDASWFGPGVGLEAFAVLTIGVGVGYSLAVRGEPVTYPDKSYGLLGHVLIDPEGPRCTAGHIGCAQCLTDDAIVEQYAQMIGHPCTFEDFAADARAGMPLASRLTDRTCFRLGSLIATIANIAMPSKVMVAGESAFLATIGIDAVRDGIRRYRHSQAAQVEFTVVDHDWQLWAKAAASRAIVRYIG</sequence>
<proteinExistence type="inferred from homology"/>
<organism evidence="3 4">
    <name type="scientific">Bifidobacterium stellenboschense</name>
    <dbReference type="NCBI Taxonomy" id="762211"/>
    <lineage>
        <taxon>Bacteria</taxon>
        <taxon>Bacillati</taxon>
        <taxon>Actinomycetota</taxon>
        <taxon>Actinomycetes</taxon>
        <taxon>Bifidobacteriales</taxon>
        <taxon>Bifidobacteriaceae</taxon>
        <taxon>Bifidobacterium</taxon>
    </lineage>
</organism>
<dbReference type="SUPFAM" id="SSF46785">
    <property type="entry name" value="Winged helix' DNA-binding domain"/>
    <property type="match status" value="1"/>
</dbReference>
<evidence type="ECO:0000313" key="4">
    <source>
        <dbReference type="Proteomes" id="UP000029004"/>
    </source>
</evidence>
<evidence type="ECO:0000256" key="1">
    <source>
        <dbReference type="ARBA" id="ARBA00006479"/>
    </source>
</evidence>
<dbReference type="eggNOG" id="COG1846">
    <property type="taxonomic scope" value="Bacteria"/>
</dbReference>
<dbReference type="STRING" id="762211.BSTEL_1049"/>
<dbReference type="InterPro" id="IPR043129">
    <property type="entry name" value="ATPase_NBD"/>
</dbReference>
<dbReference type="InterPro" id="IPR000600">
    <property type="entry name" value="ROK"/>
</dbReference>
<dbReference type="EMBL" id="JGZP01000001">
    <property type="protein sequence ID" value="KFJ01463.1"/>
    <property type="molecule type" value="Genomic_DNA"/>
</dbReference>
<evidence type="ECO:0000256" key="2">
    <source>
        <dbReference type="SAM" id="MobiDB-lite"/>
    </source>
</evidence>
<gene>
    <name evidence="3" type="ORF">BSTEL_1049</name>
</gene>
<keyword evidence="4" id="KW-1185">Reference proteome</keyword>
<protein>
    <submittedName>
        <fullName evidence="3">ROK family protein</fullName>
        <ecNumber evidence="3">2.7.1.2</ecNumber>
    </submittedName>
</protein>
<feature type="region of interest" description="Disordered" evidence="2">
    <location>
        <begin position="100"/>
        <end position="121"/>
    </location>
</feature>
<evidence type="ECO:0000313" key="3">
    <source>
        <dbReference type="EMBL" id="KFJ01463.1"/>
    </source>
</evidence>
<dbReference type="PANTHER" id="PTHR18964">
    <property type="entry name" value="ROK (REPRESSOR, ORF, KINASE) FAMILY"/>
    <property type="match status" value="1"/>
</dbReference>
<dbReference type="InterPro" id="IPR036388">
    <property type="entry name" value="WH-like_DNA-bd_sf"/>
</dbReference>
<dbReference type="Proteomes" id="UP000029004">
    <property type="component" value="Unassembled WGS sequence"/>
</dbReference>
<dbReference type="eggNOG" id="COG1940">
    <property type="taxonomic scope" value="Bacteria"/>
</dbReference>
<reference evidence="3 4" key="1">
    <citation type="submission" date="2014-03" db="EMBL/GenBank/DDBJ databases">
        <title>Genomics of Bifidobacteria.</title>
        <authorList>
            <person name="Ventura M."/>
            <person name="Milani C."/>
            <person name="Lugli G.A."/>
        </authorList>
    </citation>
    <scope>NUCLEOTIDE SEQUENCE [LARGE SCALE GENOMIC DNA]</scope>
    <source>
        <strain evidence="3 4">DSM 23968</strain>
    </source>
</reference>
<dbReference type="Pfam" id="PF00480">
    <property type="entry name" value="ROK"/>
    <property type="match status" value="1"/>
</dbReference>
<dbReference type="SUPFAM" id="SSF53067">
    <property type="entry name" value="Actin-like ATPase domain"/>
    <property type="match status" value="1"/>
</dbReference>
<feature type="region of interest" description="Disordered" evidence="2">
    <location>
        <begin position="1"/>
        <end position="34"/>
    </location>
</feature>
<name>A0A087E112_9BIFI</name>
<keyword evidence="3" id="KW-0808">Transferase</keyword>
<dbReference type="AlphaFoldDB" id="A0A087E112"/>
<comment type="similarity">
    <text evidence="1">Belongs to the ROK (NagC/XylR) family.</text>
</comment>
<dbReference type="Gene3D" id="1.10.10.10">
    <property type="entry name" value="Winged helix-like DNA-binding domain superfamily/Winged helix DNA-binding domain"/>
    <property type="match status" value="1"/>
</dbReference>
<dbReference type="InterPro" id="IPR036390">
    <property type="entry name" value="WH_DNA-bd_sf"/>
</dbReference>
<feature type="compositionally biased region" description="Low complexity" evidence="2">
    <location>
        <begin position="19"/>
        <end position="33"/>
    </location>
</feature>
<dbReference type="EC" id="2.7.1.2" evidence="3"/>
<dbReference type="Gene3D" id="3.30.420.40">
    <property type="match status" value="2"/>
</dbReference>
<accession>A0A087E112</accession>